<dbReference type="GO" id="GO:0008800">
    <property type="term" value="F:beta-lactamase activity"/>
    <property type="evidence" value="ECO:0007669"/>
    <property type="project" value="UniProtKB-EC"/>
</dbReference>
<dbReference type="InterPro" id="IPR045155">
    <property type="entry name" value="Beta-lactam_cat"/>
</dbReference>
<feature type="signal peptide" evidence="1">
    <location>
        <begin position="1"/>
        <end position="24"/>
    </location>
</feature>
<dbReference type="SUPFAM" id="SSF56601">
    <property type="entry name" value="beta-lactamase/transpeptidase-like"/>
    <property type="match status" value="1"/>
</dbReference>
<protein>
    <submittedName>
        <fullName evidence="3">Beta-lactamase 3</fullName>
        <ecNumber evidence="3">3.5.2.6</ecNumber>
    </submittedName>
</protein>
<dbReference type="InterPro" id="IPR012338">
    <property type="entry name" value="Beta-lactam/transpept-like"/>
</dbReference>
<dbReference type="PANTHER" id="PTHR35333:SF3">
    <property type="entry name" value="BETA-LACTAMASE-TYPE TRANSPEPTIDASE FOLD CONTAINING PROTEIN"/>
    <property type="match status" value="1"/>
</dbReference>
<dbReference type="AlphaFoldDB" id="A0AAQ2UX58"/>
<reference evidence="3 4" key="1">
    <citation type="submission" date="2018-08" db="EMBL/GenBank/DDBJ databases">
        <authorList>
            <person name="Lorentzen P. G. S. M."/>
        </authorList>
    </citation>
    <scope>NUCLEOTIDE SEQUENCE [LARGE SCALE GENOMIC DNA]</scope>
    <source>
        <strain evidence="3 4">CRBO_1381</strain>
    </source>
</reference>
<name>A0AAQ2UX58_OENOE</name>
<dbReference type="EC" id="3.5.2.6" evidence="3"/>
<dbReference type="Proteomes" id="UP000294726">
    <property type="component" value="Chromosome"/>
</dbReference>
<evidence type="ECO:0000313" key="3">
    <source>
        <dbReference type="EMBL" id="VDB98864.1"/>
    </source>
</evidence>
<dbReference type="Pfam" id="PF13354">
    <property type="entry name" value="Beta-lactamase2"/>
    <property type="match status" value="1"/>
</dbReference>
<feature type="chain" id="PRO_5043004989" evidence="1">
    <location>
        <begin position="25"/>
        <end position="302"/>
    </location>
</feature>
<dbReference type="Gene3D" id="3.40.710.10">
    <property type="entry name" value="DD-peptidase/beta-lactamase superfamily"/>
    <property type="match status" value="1"/>
</dbReference>
<keyword evidence="3" id="KW-0378">Hydrolase</keyword>
<organism evidence="3 4">
    <name type="scientific">Oenococcus oeni</name>
    <name type="common">Leuconostoc oenos</name>
    <dbReference type="NCBI Taxonomy" id="1247"/>
    <lineage>
        <taxon>Bacteria</taxon>
        <taxon>Bacillati</taxon>
        <taxon>Bacillota</taxon>
        <taxon>Bacilli</taxon>
        <taxon>Lactobacillales</taxon>
        <taxon>Lactobacillaceae</taxon>
        <taxon>Oenococcus</taxon>
    </lineage>
</organism>
<sequence>MKSKRLFLIFLSLAAVCLVFFVWSDHTSGKTTATNSKKTSFKSIQTDFKEGWSKIFNQKTSSSTNSSTNTTTQSNASPMISQADFTKKINAIIGNSKANIYVLDTKTGAKLTYSNSNKDFWLASSVKASILTQIVKDDGPLTGDLNDIATEMVEISDNQSAIDLFDDIGGYPALESLWKNLGMTSTVANTEGFGLSTSTAADQIKLLKYILTMPSSDKDYILNLMSNITSSQRFGIGVMKDPAFKNGWLNADNGTWHVNTIGYSDHERYLVAILTRNNTDQDSGEALVSKIAGYIIPKSKNN</sequence>
<dbReference type="PANTHER" id="PTHR35333">
    <property type="entry name" value="BETA-LACTAMASE"/>
    <property type="match status" value="1"/>
</dbReference>
<accession>A0AAQ2UX58</accession>
<dbReference type="GO" id="GO:0030655">
    <property type="term" value="P:beta-lactam antibiotic catabolic process"/>
    <property type="evidence" value="ECO:0007669"/>
    <property type="project" value="InterPro"/>
</dbReference>
<evidence type="ECO:0000259" key="2">
    <source>
        <dbReference type="Pfam" id="PF13354"/>
    </source>
</evidence>
<keyword evidence="1" id="KW-0732">Signal</keyword>
<gene>
    <name evidence="3" type="ORF">OENI_1551</name>
</gene>
<evidence type="ECO:0000313" key="4">
    <source>
        <dbReference type="Proteomes" id="UP000294726"/>
    </source>
</evidence>
<dbReference type="EMBL" id="LR031358">
    <property type="protein sequence ID" value="VDB98864.1"/>
    <property type="molecule type" value="Genomic_DNA"/>
</dbReference>
<evidence type="ECO:0000256" key="1">
    <source>
        <dbReference type="SAM" id="SignalP"/>
    </source>
</evidence>
<dbReference type="InterPro" id="IPR000871">
    <property type="entry name" value="Beta-lactam_class-A"/>
</dbReference>
<dbReference type="GO" id="GO:0046677">
    <property type="term" value="P:response to antibiotic"/>
    <property type="evidence" value="ECO:0007669"/>
    <property type="project" value="InterPro"/>
</dbReference>
<feature type="domain" description="Beta-lactamase class A catalytic" evidence="2">
    <location>
        <begin position="144"/>
        <end position="275"/>
    </location>
</feature>
<proteinExistence type="predicted"/>